<proteinExistence type="predicted"/>
<accession>A0A9D4CJJ1</accession>
<dbReference type="Proteomes" id="UP000828390">
    <property type="component" value="Unassembled WGS sequence"/>
</dbReference>
<sequence length="58" mass="6320">MLPATFRSLQGLRQSKPAQAMENVSAGGTGLISELKIRECRGFLEKGEDAGRWVKGEN</sequence>
<dbReference type="AlphaFoldDB" id="A0A9D4CJJ1"/>
<reference evidence="1" key="1">
    <citation type="journal article" date="2019" name="bioRxiv">
        <title>The Genome of the Zebra Mussel, Dreissena polymorpha: A Resource for Invasive Species Research.</title>
        <authorList>
            <person name="McCartney M.A."/>
            <person name="Auch B."/>
            <person name="Kono T."/>
            <person name="Mallez S."/>
            <person name="Zhang Y."/>
            <person name="Obille A."/>
            <person name="Becker A."/>
            <person name="Abrahante J.E."/>
            <person name="Garbe J."/>
            <person name="Badalamenti J.P."/>
            <person name="Herman A."/>
            <person name="Mangelson H."/>
            <person name="Liachko I."/>
            <person name="Sullivan S."/>
            <person name="Sone E.D."/>
            <person name="Koren S."/>
            <person name="Silverstein K.A.T."/>
            <person name="Beckman K.B."/>
            <person name="Gohl D.M."/>
        </authorList>
    </citation>
    <scope>NUCLEOTIDE SEQUENCE</scope>
    <source>
        <strain evidence="1">Duluth1</strain>
        <tissue evidence="1">Whole animal</tissue>
    </source>
</reference>
<evidence type="ECO:0000313" key="2">
    <source>
        <dbReference type="Proteomes" id="UP000828390"/>
    </source>
</evidence>
<name>A0A9D4CJJ1_DREPO</name>
<gene>
    <name evidence="1" type="ORF">DPMN_051541</name>
</gene>
<dbReference type="EMBL" id="JAIWYP010000012">
    <property type="protein sequence ID" value="KAH3725692.1"/>
    <property type="molecule type" value="Genomic_DNA"/>
</dbReference>
<protein>
    <submittedName>
        <fullName evidence="1">Uncharacterized protein</fullName>
    </submittedName>
</protein>
<comment type="caution">
    <text evidence="1">The sequence shown here is derived from an EMBL/GenBank/DDBJ whole genome shotgun (WGS) entry which is preliminary data.</text>
</comment>
<reference evidence="1" key="2">
    <citation type="submission" date="2020-11" db="EMBL/GenBank/DDBJ databases">
        <authorList>
            <person name="McCartney M.A."/>
            <person name="Auch B."/>
            <person name="Kono T."/>
            <person name="Mallez S."/>
            <person name="Becker A."/>
            <person name="Gohl D.M."/>
            <person name="Silverstein K.A.T."/>
            <person name="Koren S."/>
            <person name="Bechman K.B."/>
            <person name="Herman A."/>
            <person name="Abrahante J.E."/>
            <person name="Garbe J."/>
        </authorList>
    </citation>
    <scope>NUCLEOTIDE SEQUENCE</scope>
    <source>
        <strain evidence="1">Duluth1</strain>
        <tissue evidence="1">Whole animal</tissue>
    </source>
</reference>
<keyword evidence="2" id="KW-1185">Reference proteome</keyword>
<evidence type="ECO:0000313" key="1">
    <source>
        <dbReference type="EMBL" id="KAH3725692.1"/>
    </source>
</evidence>
<organism evidence="1 2">
    <name type="scientific">Dreissena polymorpha</name>
    <name type="common">Zebra mussel</name>
    <name type="synonym">Mytilus polymorpha</name>
    <dbReference type="NCBI Taxonomy" id="45954"/>
    <lineage>
        <taxon>Eukaryota</taxon>
        <taxon>Metazoa</taxon>
        <taxon>Spiralia</taxon>
        <taxon>Lophotrochozoa</taxon>
        <taxon>Mollusca</taxon>
        <taxon>Bivalvia</taxon>
        <taxon>Autobranchia</taxon>
        <taxon>Heteroconchia</taxon>
        <taxon>Euheterodonta</taxon>
        <taxon>Imparidentia</taxon>
        <taxon>Neoheterodontei</taxon>
        <taxon>Myida</taxon>
        <taxon>Dreissenoidea</taxon>
        <taxon>Dreissenidae</taxon>
        <taxon>Dreissena</taxon>
    </lineage>
</organism>